<dbReference type="InterPro" id="IPR011330">
    <property type="entry name" value="Glyco_hydro/deAcase_b/a-brl"/>
</dbReference>
<dbReference type="Gene3D" id="3.20.110.10">
    <property type="entry name" value="Glycoside hydrolase 38, N terminal domain"/>
    <property type="match status" value="1"/>
</dbReference>
<accession>A0A914E6T4</accession>
<sequence length="142" mass="16474">MDEPFIENEQQAAINGKKINIDKILNTFIEYINSRIRTQTHPHYLVMMGDDYTHTLPDSFMLNLEKLINYLNKMYSGVINAFFSTPSCYFKAITEIKRFKPGVKHDDFFPYAVKPHAYWAGFFTSKPAIKGLLRKTSALLQV</sequence>
<evidence type="ECO:0000256" key="1">
    <source>
        <dbReference type="ARBA" id="ARBA00022801"/>
    </source>
</evidence>
<dbReference type="PANTHER" id="PTHR11607:SF3">
    <property type="entry name" value="LYSOSOMAL ALPHA-MANNOSIDASE"/>
    <property type="match status" value="1"/>
</dbReference>
<evidence type="ECO:0000259" key="3">
    <source>
        <dbReference type="Pfam" id="PF01074"/>
    </source>
</evidence>
<dbReference type="FunFam" id="1.20.1270.50:FF:000002">
    <property type="entry name" value="Alpha-mannosidase"/>
    <property type="match status" value="1"/>
</dbReference>
<dbReference type="AlphaFoldDB" id="A0A914E6T4"/>
<dbReference type="InterPro" id="IPR028995">
    <property type="entry name" value="Glyco_hydro_57/38_cen_sf"/>
</dbReference>
<name>A0A914E6T4_9BILA</name>
<dbReference type="InterPro" id="IPR050843">
    <property type="entry name" value="Glycosyl_Hydrlase_38"/>
</dbReference>
<evidence type="ECO:0000256" key="2">
    <source>
        <dbReference type="ARBA" id="ARBA00023295"/>
    </source>
</evidence>
<dbReference type="InterPro" id="IPR037094">
    <property type="entry name" value="Glyco_hydro_38_cen_sf"/>
</dbReference>
<dbReference type="InterPro" id="IPR000602">
    <property type="entry name" value="Glyco_hydro_38_N"/>
</dbReference>
<dbReference type="GO" id="GO:0006013">
    <property type="term" value="P:mannose metabolic process"/>
    <property type="evidence" value="ECO:0007669"/>
    <property type="project" value="InterPro"/>
</dbReference>
<keyword evidence="1" id="KW-0378">Hydrolase</keyword>
<dbReference type="Proteomes" id="UP000887540">
    <property type="component" value="Unplaced"/>
</dbReference>
<reference evidence="5" key="1">
    <citation type="submission" date="2022-11" db="UniProtKB">
        <authorList>
            <consortium name="WormBaseParasite"/>
        </authorList>
    </citation>
    <scope>IDENTIFICATION</scope>
</reference>
<proteinExistence type="predicted"/>
<dbReference type="SUPFAM" id="SSF88713">
    <property type="entry name" value="Glycoside hydrolase/deacetylase"/>
    <property type="match status" value="1"/>
</dbReference>
<dbReference type="GO" id="GO:0005764">
    <property type="term" value="C:lysosome"/>
    <property type="evidence" value="ECO:0007669"/>
    <property type="project" value="TreeGrafter"/>
</dbReference>
<dbReference type="GO" id="GO:0004559">
    <property type="term" value="F:alpha-mannosidase activity"/>
    <property type="evidence" value="ECO:0007669"/>
    <property type="project" value="InterPro"/>
</dbReference>
<organism evidence="4 5">
    <name type="scientific">Acrobeloides nanus</name>
    <dbReference type="NCBI Taxonomy" id="290746"/>
    <lineage>
        <taxon>Eukaryota</taxon>
        <taxon>Metazoa</taxon>
        <taxon>Ecdysozoa</taxon>
        <taxon>Nematoda</taxon>
        <taxon>Chromadorea</taxon>
        <taxon>Rhabditida</taxon>
        <taxon>Tylenchina</taxon>
        <taxon>Cephalobomorpha</taxon>
        <taxon>Cephaloboidea</taxon>
        <taxon>Cephalobidae</taxon>
        <taxon>Acrobeloides</taxon>
    </lineage>
</organism>
<feature type="domain" description="Glycoside hydrolase family 38 N-terminal" evidence="3">
    <location>
        <begin position="19"/>
        <end position="112"/>
    </location>
</feature>
<dbReference type="WBParaSite" id="ACRNAN_scaffold597.g15347.t1">
    <property type="protein sequence ID" value="ACRNAN_scaffold597.g15347.t1"/>
    <property type="gene ID" value="ACRNAN_scaffold597.g15347"/>
</dbReference>
<dbReference type="Pfam" id="PF01074">
    <property type="entry name" value="Glyco_hydro_38N"/>
    <property type="match status" value="1"/>
</dbReference>
<evidence type="ECO:0000313" key="4">
    <source>
        <dbReference type="Proteomes" id="UP000887540"/>
    </source>
</evidence>
<dbReference type="PANTHER" id="PTHR11607">
    <property type="entry name" value="ALPHA-MANNOSIDASE"/>
    <property type="match status" value="1"/>
</dbReference>
<keyword evidence="4" id="KW-1185">Reference proteome</keyword>
<dbReference type="Gene3D" id="1.20.1270.50">
    <property type="entry name" value="Glycoside hydrolase family 38, central domain"/>
    <property type="match status" value="1"/>
</dbReference>
<evidence type="ECO:0000313" key="5">
    <source>
        <dbReference type="WBParaSite" id="ACRNAN_scaffold597.g15347.t1"/>
    </source>
</evidence>
<keyword evidence="2" id="KW-0326">Glycosidase</keyword>
<dbReference type="SUPFAM" id="SSF88688">
    <property type="entry name" value="Families 57/38 glycoside transferase middle domain"/>
    <property type="match status" value="1"/>
</dbReference>
<dbReference type="InterPro" id="IPR027291">
    <property type="entry name" value="Glyco_hydro_38_N_sf"/>
</dbReference>
<protein>
    <submittedName>
        <fullName evidence="5">Glycoside hydrolase family 38 N-terminal domain-containing protein</fullName>
    </submittedName>
</protein>